<evidence type="ECO:0008006" key="7">
    <source>
        <dbReference type="Google" id="ProtNLM"/>
    </source>
</evidence>
<dbReference type="PANTHER" id="PTHR45746:SF7">
    <property type="entry name" value="REGULATOR OF G-PROTEIN SIGNALING 7"/>
    <property type="match status" value="1"/>
</dbReference>
<evidence type="ECO:0000256" key="1">
    <source>
        <dbReference type="ARBA" id="ARBA00022700"/>
    </source>
</evidence>
<dbReference type="SUPFAM" id="SSF56219">
    <property type="entry name" value="DNase I-like"/>
    <property type="match status" value="1"/>
</dbReference>
<dbReference type="GO" id="GO:0008277">
    <property type="term" value="P:regulation of G protein-coupled receptor signaling pathway"/>
    <property type="evidence" value="ECO:0007669"/>
    <property type="project" value="InterPro"/>
</dbReference>
<dbReference type="Pfam" id="PF18148">
    <property type="entry name" value="RGS_DHEX"/>
    <property type="match status" value="1"/>
</dbReference>
<dbReference type="InterPro" id="IPR036284">
    <property type="entry name" value="GGL_sf"/>
</dbReference>
<dbReference type="Gene3D" id="1.10.167.10">
    <property type="entry name" value="Regulator of G-protein Signalling 4, domain 2"/>
    <property type="match status" value="1"/>
</dbReference>
<proteinExistence type="predicted"/>
<dbReference type="PROSITE" id="PS50186">
    <property type="entry name" value="DEP"/>
    <property type="match status" value="1"/>
</dbReference>
<dbReference type="CDD" id="cd09076">
    <property type="entry name" value="L1-EN"/>
    <property type="match status" value="1"/>
</dbReference>
<dbReference type="SMART" id="SM01224">
    <property type="entry name" value="G_gamma"/>
    <property type="match status" value="1"/>
</dbReference>
<feature type="domain" description="RGS" evidence="3">
    <location>
        <begin position="1300"/>
        <end position="1415"/>
    </location>
</feature>
<dbReference type="GO" id="GO:0007186">
    <property type="term" value="P:G protein-coupled receptor signaling pathway"/>
    <property type="evidence" value="ECO:0007669"/>
    <property type="project" value="InterPro"/>
</dbReference>
<dbReference type="PRINTS" id="PR01301">
    <property type="entry name" value="RGSPROTEIN"/>
</dbReference>
<dbReference type="FunFam" id="1.10.167.10:FF:000002">
    <property type="entry name" value="Regulator of G-protein signaling 6 isoform 9"/>
    <property type="match status" value="1"/>
</dbReference>
<gene>
    <name evidence="5" type="ORF">QTP70_031716</name>
</gene>
<dbReference type="GO" id="GO:0005096">
    <property type="term" value="F:GTPase activator activity"/>
    <property type="evidence" value="ECO:0007669"/>
    <property type="project" value="TreeGrafter"/>
</dbReference>
<accession>A0AAE0V212</accession>
<evidence type="ECO:0000259" key="3">
    <source>
        <dbReference type="PROSITE" id="PS50132"/>
    </source>
</evidence>
<feature type="domain" description="G protein gamma" evidence="2">
    <location>
        <begin position="1213"/>
        <end position="1284"/>
    </location>
</feature>
<dbReference type="InterPro" id="IPR036305">
    <property type="entry name" value="RGS_sf"/>
</dbReference>
<dbReference type="InterPro" id="IPR047017">
    <property type="entry name" value="RGS6/7/9/11_DHEX_sf"/>
</dbReference>
<organism evidence="5 6">
    <name type="scientific">Hemibagrus guttatus</name>
    <dbReference type="NCBI Taxonomy" id="175788"/>
    <lineage>
        <taxon>Eukaryota</taxon>
        <taxon>Metazoa</taxon>
        <taxon>Chordata</taxon>
        <taxon>Craniata</taxon>
        <taxon>Vertebrata</taxon>
        <taxon>Euteleostomi</taxon>
        <taxon>Actinopterygii</taxon>
        <taxon>Neopterygii</taxon>
        <taxon>Teleostei</taxon>
        <taxon>Ostariophysi</taxon>
        <taxon>Siluriformes</taxon>
        <taxon>Bagridae</taxon>
        <taxon>Hemibagrus</taxon>
    </lineage>
</organism>
<dbReference type="InterPro" id="IPR000477">
    <property type="entry name" value="RT_dom"/>
</dbReference>
<keyword evidence="6" id="KW-1185">Reference proteome</keyword>
<evidence type="ECO:0000313" key="6">
    <source>
        <dbReference type="Proteomes" id="UP001274896"/>
    </source>
</evidence>
<dbReference type="InterPro" id="IPR047016">
    <property type="entry name" value="RGS6/7/9/11"/>
</dbReference>
<dbReference type="InterPro" id="IPR040759">
    <property type="entry name" value="RGS_DHEX"/>
</dbReference>
<dbReference type="InterPro" id="IPR036388">
    <property type="entry name" value="WH-like_DNA-bd_sf"/>
</dbReference>
<dbReference type="Pfam" id="PF00615">
    <property type="entry name" value="RGS"/>
    <property type="match status" value="1"/>
</dbReference>
<evidence type="ECO:0000313" key="5">
    <source>
        <dbReference type="EMBL" id="KAK3529474.1"/>
    </source>
</evidence>
<dbReference type="CDD" id="cd00068">
    <property type="entry name" value="GGL"/>
    <property type="match status" value="1"/>
</dbReference>
<dbReference type="CDD" id="cd04450">
    <property type="entry name" value="DEP_RGS7-like"/>
    <property type="match status" value="1"/>
</dbReference>
<dbReference type="SUPFAM" id="SSF48670">
    <property type="entry name" value="Transducin (heterotrimeric G protein), gamma chain"/>
    <property type="match status" value="1"/>
</dbReference>
<dbReference type="EMBL" id="JAUCMX010000012">
    <property type="protein sequence ID" value="KAK3529474.1"/>
    <property type="molecule type" value="Genomic_DNA"/>
</dbReference>
<dbReference type="PANTHER" id="PTHR45746">
    <property type="entry name" value="LP21163P"/>
    <property type="match status" value="1"/>
</dbReference>
<dbReference type="InterPro" id="IPR015898">
    <property type="entry name" value="G-protein_gamma-like_dom"/>
</dbReference>
<dbReference type="Proteomes" id="UP001274896">
    <property type="component" value="Unassembled WGS sequence"/>
</dbReference>
<dbReference type="Gene3D" id="3.60.10.10">
    <property type="entry name" value="Endonuclease/exonuclease/phosphatase"/>
    <property type="match status" value="1"/>
</dbReference>
<dbReference type="Pfam" id="PF00631">
    <property type="entry name" value="G-gamma"/>
    <property type="match status" value="1"/>
</dbReference>
<dbReference type="Pfam" id="PF00610">
    <property type="entry name" value="DEP"/>
    <property type="match status" value="1"/>
</dbReference>
<dbReference type="InterPro" id="IPR000591">
    <property type="entry name" value="DEP_dom"/>
</dbReference>
<dbReference type="Pfam" id="PF03372">
    <property type="entry name" value="Exo_endo_phos"/>
    <property type="match status" value="1"/>
</dbReference>
<dbReference type="SUPFAM" id="SSF46785">
    <property type="entry name" value="Winged helix' DNA-binding domain"/>
    <property type="match status" value="1"/>
</dbReference>
<dbReference type="GO" id="GO:0035556">
    <property type="term" value="P:intracellular signal transduction"/>
    <property type="evidence" value="ECO:0007669"/>
    <property type="project" value="InterPro"/>
</dbReference>
<sequence length="1431" mass="167370">MSQKPDSLSRVWVAGAPTHDRYPKHIAPDPYAPSCGWWAYGKVGLRRFFGLCPAESRRQRLSHQALACVPQPQAWLQGGAPVSALYIFSSFPLQMEDIIARMQDEKNGIPIRTVKSFLSKIPSVFSGKGRELADMMERRKVDILCVQETRWKGSKARSIGAGFKLFYYGVDSKRNGVGVVLKEEFVRNVLEVKRVSDRVMSLKLEIEGVMLNVVSGYAPQVGCELEEKERFWSELDEVMESIPTGERVVIGADFNGHVGEGNTGDEEVMGKFGVKERNLEGQMVVDFAKGMDMGVVNTYFQKREEHRVTYKSGGRRTQVDYILCRRSNLKEISDCKVVVGESVARQHRMVVCRMTLMVCKTKRSKIEKKTKWWKLKKEECCEEFRQKLRQALGGQVVLPDDWETTAEVIRETGRKVLGVSSGRRKEDKETWWWNEEVQDSIQRKRLAKKKWDMDRTEENRQEYKELQRRVKRGVSKAKQKAYEELYTRLDTREGEKDLYRLARQRDRDGKDVQQVRVIKDRDGRVLTSEESVQRRWKEYFEELMNEENEREKRVEGVNSVEQKVDKIRKDEVRKALKRMKSGKAVGPNDIPVEVWKCLGEAAVEFLTSLFNRVLESERMPEEWRRSVLVPIFKNKGDVQSCSNYRGIKLMSHTMKLWERVVEARLRKVVEICEQQYGFMPRKSTTDAIFALRILMEKYREGQRELHCVFVDLEKAYDRVPREELWYCMRKSGVAEKYVRVVQDMYERSRTVVRCAVGQTEEFNVEVGLHQGSAKVGSDKVTGESREQVEENLERWRFALERRGMKVSRSKTEYMCVNEREGSGTVRLQGEEVKKVQEFKYLGSTVQSNGECGKEVKKRVQAGWNGWRKVSGVLCDQKISARIKGKVYRTVVRPAMLYGLETVSLRKRQESELEVAELKMLKFSLGVTRLDRIRNEYIRGTAHVGCLGDKVREARLRWFGHVQRRESEYIGRRMLDMGLPGRRQRGRPKRRYMDGINEDMKLVGASVEDAEDRDRWREMIRCSDIVQWMIKNLDIEDQVEALHLGTLMSAHGYFFPISDHVLTLKDDGTFYRFQIYFFQTPYFWPSNCWEPENTDYAVYLCKRTMQNKARLELADYEAESLARLQRAFARKWEFIFMQAEAQAKVDKKRDKIERKILDSQERAFWDVHRPVPGCVNTTEADIKKSSRMKQPHKTRKSVYGLQNDVRSHSPTHTSTPELKEPTEEELQEQIQYWQAQLDRHRLKMSKVAESLLSYTEQYIDYDPFITSPEPSNPWISDDNTLWELEASKEPGQQRVRRWGFGFDEVLKDPVGRDQFLKFLESEFSSENLWFWLAVQELKKQPIHEVPNRVQEIWDEFLAPGAPSAINLDSKSYDKTTQNVKDPGRYTFEDAQEHIYKLMKSDSYSRFIRSSAYQELLQAKKKVKFLKRLETAI</sequence>
<dbReference type="InterPro" id="IPR005135">
    <property type="entry name" value="Endo/exonuclease/phosphatase"/>
</dbReference>
<dbReference type="Gene3D" id="1.10.10.10">
    <property type="entry name" value="Winged helix-like DNA-binding domain superfamily/Winged helix DNA-binding domain"/>
    <property type="match status" value="1"/>
</dbReference>
<dbReference type="SMART" id="SM00224">
    <property type="entry name" value="GGL"/>
    <property type="match status" value="1"/>
</dbReference>
<dbReference type="GO" id="GO:0009968">
    <property type="term" value="P:negative regulation of signal transduction"/>
    <property type="evidence" value="ECO:0007669"/>
    <property type="project" value="UniProtKB-KW"/>
</dbReference>
<reference evidence="5" key="1">
    <citation type="submission" date="2023-06" db="EMBL/GenBank/DDBJ databases">
        <title>Male Hemibagrus guttatus genome.</title>
        <authorList>
            <person name="Bian C."/>
        </authorList>
    </citation>
    <scope>NUCLEOTIDE SEQUENCE</scope>
    <source>
        <strain evidence="5">Male_cb2023</strain>
        <tissue evidence="5">Muscle</tissue>
    </source>
</reference>
<dbReference type="CDD" id="cd01650">
    <property type="entry name" value="RT_nLTR_like"/>
    <property type="match status" value="1"/>
</dbReference>
<dbReference type="GO" id="GO:0005886">
    <property type="term" value="C:plasma membrane"/>
    <property type="evidence" value="ECO:0007669"/>
    <property type="project" value="TreeGrafter"/>
</dbReference>
<evidence type="ECO:0000259" key="2">
    <source>
        <dbReference type="PROSITE" id="PS50058"/>
    </source>
</evidence>
<dbReference type="SMART" id="SM00049">
    <property type="entry name" value="DEP"/>
    <property type="match status" value="1"/>
</dbReference>
<protein>
    <recommendedName>
        <fullName evidence="7">Regulator of G-protein signaling 7</fullName>
    </recommendedName>
</protein>
<dbReference type="PROSITE" id="PS50132">
    <property type="entry name" value="RGS"/>
    <property type="match status" value="1"/>
</dbReference>
<dbReference type="Pfam" id="PF00078">
    <property type="entry name" value="RVT_1"/>
    <property type="match status" value="1"/>
</dbReference>
<dbReference type="Gene3D" id="4.10.260.10">
    <property type="entry name" value="Transducin (heterotrimeric G protein), gamma chain"/>
    <property type="match status" value="1"/>
</dbReference>
<dbReference type="SMART" id="SM00315">
    <property type="entry name" value="RGS"/>
    <property type="match status" value="1"/>
</dbReference>
<dbReference type="PROSITE" id="PS50058">
    <property type="entry name" value="G_PROTEIN_GAMMA"/>
    <property type="match status" value="1"/>
</dbReference>
<dbReference type="GO" id="GO:0043005">
    <property type="term" value="C:neuron projection"/>
    <property type="evidence" value="ECO:0007669"/>
    <property type="project" value="TreeGrafter"/>
</dbReference>
<feature type="domain" description="DEP" evidence="4">
    <location>
        <begin position="1022"/>
        <end position="1074"/>
    </location>
</feature>
<dbReference type="GO" id="GO:0003824">
    <property type="term" value="F:catalytic activity"/>
    <property type="evidence" value="ECO:0007669"/>
    <property type="project" value="InterPro"/>
</dbReference>
<comment type="caution">
    <text evidence="5">The sequence shown here is derived from an EMBL/GenBank/DDBJ whole genome shotgun (WGS) entry which is preliminary data.</text>
</comment>
<dbReference type="InterPro" id="IPR036691">
    <property type="entry name" value="Endo/exonu/phosph_ase_sf"/>
</dbReference>
<dbReference type="GO" id="GO:0005737">
    <property type="term" value="C:cytoplasm"/>
    <property type="evidence" value="ECO:0007669"/>
    <property type="project" value="TreeGrafter"/>
</dbReference>
<name>A0AAE0V212_9TELE</name>
<keyword evidence="1" id="KW-0734">Signal transduction inhibitor</keyword>
<dbReference type="SUPFAM" id="SSF48097">
    <property type="entry name" value="Regulator of G-protein signaling, RGS"/>
    <property type="match status" value="1"/>
</dbReference>
<dbReference type="InterPro" id="IPR036390">
    <property type="entry name" value="WH_DNA-bd_sf"/>
</dbReference>
<evidence type="ECO:0000259" key="4">
    <source>
        <dbReference type="PROSITE" id="PS50186"/>
    </source>
</evidence>
<dbReference type="InterPro" id="IPR016137">
    <property type="entry name" value="RGS"/>
</dbReference>
<dbReference type="FunFam" id="1.10.1240.60:FF:000001">
    <property type="entry name" value="Regulator of G-protein signaling 6"/>
    <property type="match status" value="1"/>
</dbReference>
<dbReference type="FunFam" id="4.10.260.10:FF:000002">
    <property type="entry name" value="Regulator of G-protein signaling 6"/>
    <property type="match status" value="1"/>
</dbReference>
<dbReference type="InterPro" id="IPR044926">
    <property type="entry name" value="RGS_subdomain_2"/>
</dbReference>
<dbReference type="Gene3D" id="1.10.1240.60">
    <property type="match status" value="1"/>
</dbReference>